<evidence type="ECO:0000313" key="4">
    <source>
        <dbReference type="Proteomes" id="UP001233999"/>
    </source>
</evidence>
<reference evidence="3" key="1">
    <citation type="journal article" date="2023" name="IScience">
        <title>Live-bearing cockroach genome reveals convergent evolutionary mechanisms linked to viviparity in insects and beyond.</title>
        <authorList>
            <person name="Fouks B."/>
            <person name="Harrison M.C."/>
            <person name="Mikhailova A.A."/>
            <person name="Marchal E."/>
            <person name="English S."/>
            <person name="Carruthers M."/>
            <person name="Jennings E.C."/>
            <person name="Chiamaka E.L."/>
            <person name="Frigard R.A."/>
            <person name="Pippel M."/>
            <person name="Attardo G.M."/>
            <person name="Benoit J.B."/>
            <person name="Bornberg-Bauer E."/>
            <person name="Tobe S.S."/>
        </authorList>
    </citation>
    <scope>NUCLEOTIDE SEQUENCE</scope>
    <source>
        <strain evidence="3">Stay&amp;Tobe</strain>
    </source>
</reference>
<dbReference type="EMBL" id="JASPKZ010006987">
    <property type="protein sequence ID" value="KAJ9586570.1"/>
    <property type="molecule type" value="Genomic_DNA"/>
</dbReference>
<feature type="non-terminal residue" evidence="3">
    <location>
        <position position="1"/>
    </location>
</feature>
<feature type="domain" description="Yippee" evidence="2">
    <location>
        <begin position="54"/>
        <end position="84"/>
    </location>
</feature>
<comment type="caution">
    <text evidence="3">The sequence shown here is derived from an EMBL/GenBank/DDBJ whole genome shotgun (WGS) entry which is preliminary data.</text>
</comment>
<feature type="non-terminal residue" evidence="3">
    <location>
        <position position="84"/>
    </location>
</feature>
<dbReference type="AlphaFoldDB" id="A0AAD8EDJ5"/>
<dbReference type="InterPro" id="IPR034751">
    <property type="entry name" value="Yippee"/>
</dbReference>
<reference evidence="3" key="2">
    <citation type="submission" date="2023-05" db="EMBL/GenBank/DDBJ databases">
        <authorList>
            <person name="Fouks B."/>
        </authorList>
    </citation>
    <scope>NUCLEOTIDE SEQUENCE</scope>
    <source>
        <strain evidence="3">Stay&amp;Tobe</strain>
        <tissue evidence="3">Testes</tissue>
    </source>
</reference>
<feature type="compositionally biased region" description="Pro residues" evidence="1">
    <location>
        <begin position="17"/>
        <end position="37"/>
    </location>
</feature>
<name>A0AAD8EDJ5_DIPPU</name>
<organism evidence="3 4">
    <name type="scientific">Diploptera punctata</name>
    <name type="common">Pacific beetle cockroach</name>
    <dbReference type="NCBI Taxonomy" id="6984"/>
    <lineage>
        <taxon>Eukaryota</taxon>
        <taxon>Metazoa</taxon>
        <taxon>Ecdysozoa</taxon>
        <taxon>Arthropoda</taxon>
        <taxon>Hexapoda</taxon>
        <taxon>Insecta</taxon>
        <taxon>Pterygota</taxon>
        <taxon>Neoptera</taxon>
        <taxon>Polyneoptera</taxon>
        <taxon>Dictyoptera</taxon>
        <taxon>Blattodea</taxon>
        <taxon>Blaberoidea</taxon>
        <taxon>Blaberidae</taxon>
        <taxon>Diplopterinae</taxon>
        <taxon>Diploptera</taxon>
    </lineage>
</organism>
<gene>
    <name evidence="3" type="ORF">L9F63_028387</name>
</gene>
<protein>
    <recommendedName>
        <fullName evidence="2">Yippee domain-containing protein</fullName>
    </recommendedName>
</protein>
<proteinExistence type="predicted"/>
<accession>A0AAD8EDJ5</accession>
<sequence>EWDADVASKRRLYGTGVPPPPLPPPPPTPPPVPPPTSPGNMVKTFQAYLPNCHRTYSCIHCRAHLANHDELISKVEIIHYVLFF</sequence>
<evidence type="ECO:0000256" key="1">
    <source>
        <dbReference type="SAM" id="MobiDB-lite"/>
    </source>
</evidence>
<evidence type="ECO:0000313" key="3">
    <source>
        <dbReference type="EMBL" id="KAJ9586570.1"/>
    </source>
</evidence>
<keyword evidence="4" id="KW-1185">Reference proteome</keyword>
<dbReference type="PROSITE" id="PS51792">
    <property type="entry name" value="YIPPEE"/>
    <property type="match status" value="1"/>
</dbReference>
<dbReference type="Proteomes" id="UP001233999">
    <property type="component" value="Unassembled WGS sequence"/>
</dbReference>
<evidence type="ECO:0000259" key="2">
    <source>
        <dbReference type="PROSITE" id="PS51792"/>
    </source>
</evidence>
<feature type="region of interest" description="Disordered" evidence="1">
    <location>
        <begin position="1"/>
        <end position="39"/>
    </location>
</feature>